<dbReference type="Pfam" id="PF07687">
    <property type="entry name" value="M20_dimer"/>
    <property type="match status" value="1"/>
</dbReference>
<dbReference type="InterPro" id="IPR002933">
    <property type="entry name" value="Peptidase_M20"/>
</dbReference>
<dbReference type="GO" id="GO:0046872">
    <property type="term" value="F:metal ion binding"/>
    <property type="evidence" value="ECO:0007669"/>
    <property type="project" value="UniProtKB-KW"/>
</dbReference>
<comment type="caution">
    <text evidence="7">The sequence shown here is derived from an EMBL/GenBank/DDBJ whole genome shotgun (WGS) entry which is preliminary data.</text>
</comment>
<feature type="binding site" evidence="5">
    <location>
        <position position="101"/>
    </location>
    <ligand>
        <name>Mn(2+)</name>
        <dbReference type="ChEBI" id="CHEBI:29035"/>
        <label>2</label>
    </ligand>
</feature>
<dbReference type="NCBIfam" id="TIGR01891">
    <property type="entry name" value="amidohydrolases"/>
    <property type="match status" value="1"/>
</dbReference>
<dbReference type="STRING" id="33968.BMS77_05475"/>
<dbReference type="AlphaFoldDB" id="A0A1X0VE29"/>
<evidence type="ECO:0000256" key="5">
    <source>
        <dbReference type="PIRSR" id="PIRSR005962-1"/>
    </source>
</evidence>
<keyword evidence="1" id="KW-0028">Amino-acid biosynthesis</keyword>
<name>A0A1X0VE29_LEUPS</name>
<feature type="binding site" evidence="5">
    <location>
        <position position="354"/>
    </location>
    <ligand>
        <name>Mn(2+)</name>
        <dbReference type="ChEBI" id="CHEBI:29035"/>
        <label>2</label>
    </ligand>
</feature>
<evidence type="ECO:0000313" key="7">
    <source>
        <dbReference type="EMBL" id="ORI97992.1"/>
    </source>
</evidence>
<keyword evidence="5" id="KW-0464">Manganese</keyword>
<evidence type="ECO:0000256" key="2">
    <source>
        <dbReference type="ARBA" id="ARBA00022801"/>
    </source>
</evidence>
<dbReference type="Proteomes" id="UP000192288">
    <property type="component" value="Unassembled WGS sequence"/>
</dbReference>
<evidence type="ECO:0000256" key="3">
    <source>
        <dbReference type="ARBA" id="ARBA00022915"/>
    </source>
</evidence>
<keyword evidence="5" id="KW-0479">Metal-binding</keyword>
<dbReference type="InterPro" id="IPR011650">
    <property type="entry name" value="Peptidase_M20_dimer"/>
</dbReference>
<keyword evidence="2" id="KW-0378">Hydrolase</keyword>
<accession>A0A1X0VE29</accession>
<dbReference type="FunFam" id="3.30.70.360:FF:000001">
    <property type="entry name" value="N-acetyldiaminopimelate deacetylase"/>
    <property type="match status" value="1"/>
</dbReference>
<dbReference type="Gene3D" id="3.30.70.360">
    <property type="match status" value="1"/>
</dbReference>
<dbReference type="CDD" id="cd05670">
    <property type="entry name" value="M20_Acy1_YkuR-like"/>
    <property type="match status" value="1"/>
</dbReference>
<evidence type="ECO:0000259" key="6">
    <source>
        <dbReference type="Pfam" id="PF07687"/>
    </source>
</evidence>
<feature type="binding site" evidence="5">
    <location>
        <position position="133"/>
    </location>
    <ligand>
        <name>Mn(2+)</name>
        <dbReference type="ChEBI" id="CHEBI:29035"/>
        <label>2</label>
    </ligand>
</feature>
<dbReference type="PIRSF" id="PIRSF005962">
    <property type="entry name" value="Pept_M20D_amidohydro"/>
    <property type="match status" value="1"/>
</dbReference>
<dbReference type="GO" id="GO:0019877">
    <property type="term" value="P:diaminopimelate biosynthetic process"/>
    <property type="evidence" value="ECO:0007669"/>
    <property type="project" value="UniProtKB-KW"/>
</dbReference>
<comment type="cofactor">
    <cofactor evidence="5">
        <name>Mn(2+)</name>
        <dbReference type="ChEBI" id="CHEBI:29035"/>
    </cofactor>
    <text evidence="5">The Mn(2+) ion enhances activity.</text>
</comment>
<dbReference type="InterPro" id="IPR017439">
    <property type="entry name" value="Amidohydrolase"/>
</dbReference>
<dbReference type="Gene3D" id="3.40.630.10">
    <property type="entry name" value="Zn peptidases"/>
    <property type="match status" value="1"/>
</dbReference>
<dbReference type="PANTHER" id="PTHR11014:SF98">
    <property type="entry name" value="N-ACETYLDIAMINOPIMELATE DEACETYLASE"/>
    <property type="match status" value="1"/>
</dbReference>
<dbReference type="Pfam" id="PF01546">
    <property type="entry name" value="Peptidase_M20"/>
    <property type="match status" value="1"/>
</dbReference>
<keyword evidence="3" id="KW-0220">Diaminopimelate biosynthesis</keyword>
<protein>
    <submittedName>
        <fullName evidence="7">N-acetyldiaminopimelate deacetylase</fullName>
    </submittedName>
</protein>
<proteinExistence type="predicted"/>
<feature type="domain" description="Peptidase M20 dimerisation" evidence="6">
    <location>
        <begin position="180"/>
        <end position="276"/>
    </location>
</feature>
<dbReference type="eggNOG" id="COG1473">
    <property type="taxonomic scope" value="Bacteria"/>
</dbReference>
<sequence>MTVSEADIQTFRRELHQIPELALSEFQTHDYLLKKVQSWQTDFMTIREVPELPTALLVRFEGSHPKRTIGYRSDIDALPITEDTQLPFSSIHDGRMHACGHDVHMSLALAITKYFSEHQPEDHVIIFFQPAEEEKSGGKLAYDLNLFEGQWRPDEFYGIHDQPDLPAGTLSTLAGTLFAGTAELKVDVIGQGGHAAYPHLVHDPILGAAELITTLQTVVSRGVDPIEGGVVSIGTIQGGFANNVIPDRVHLEGTVRSMTLSGLKTMMSRIQKIADGIALANDLTIEVSLESGSYLPVENDQKLAENLINYMTEDDNINFELAKPAMTGEDFGYLLQHIPGVMLWLGVNDSHPLHSAKLNIDEAALMPGFLALKSFLVYRMSQGD</sequence>
<organism evidence="7 8">
    <name type="scientific">Leuconostoc pseudomesenteroides</name>
    <dbReference type="NCBI Taxonomy" id="33968"/>
    <lineage>
        <taxon>Bacteria</taxon>
        <taxon>Bacillati</taxon>
        <taxon>Bacillota</taxon>
        <taxon>Bacilli</taxon>
        <taxon>Lactobacillales</taxon>
        <taxon>Lactobacillaceae</taxon>
        <taxon>Leuconostoc</taxon>
    </lineage>
</organism>
<evidence type="ECO:0000256" key="1">
    <source>
        <dbReference type="ARBA" id="ARBA00022605"/>
    </source>
</evidence>
<feature type="binding site" evidence="5">
    <location>
        <position position="99"/>
    </location>
    <ligand>
        <name>Mn(2+)</name>
        <dbReference type="ChEBI" id="CHEBI:29035"/>
        <label>2</label>
    </ligand>
</feature>
<reference evidence="7 8" key="1">
    <citation type="journal article" date="2017" name="Front. Microbiol.">
        <title>Genomic Characterization of Dairy Associated Leuconostoc Species and Diversity of Leuconostocs in Undefined Mixed Mesophilic Starter Cultures.</title>
        <authorList>
            <person name="Frantzen C.A."/>
            <person name="Kot W."/>
            <person name="Pedersen T.B."/>
            <person name="Ardo Y.M."/>
            <person name="Broadbent J.R."/>
            <person name="Neve H."/>
            <person name="Hansen L.H."/>
            <person name="Dal Bello F."/>
            <person name="Ostlie H.M."/>
            <person name="Kleppen H.P."/>
            <person name="Vogensen F.K."/>
            <person name="Holo H."/>
        </authorList>
    </citation>
    <scope>NUCLEOTIDE SEQUENCE [LARGE SCALE GENOMIC DNA]</scope>
    <source>
        <strain evidence="7 8">LMGCF08</strain>
    </source>
</reference>
<dbReference type="EMBL" id="MPLS01000010">
    <property type="protein sequence ID" value="ORI97992.1"/>
    <property type="molecule type" value="Genomic_DNA"/>
</dbReference>
<dbReference type="InterPro" id="IPR036264">
    <property type="entry name" value="Bact_exopeptidase_dim_dom"/>
</dbReference>
<dbReference type="GO" id="GO:0050118">
    <property type="term" value="F:N-acetyldiaminopimelate deacetylase activity"/>
    <property type="evidence" value="ECO:0007669"/>
    <property type="project" value="UniProtKB-ARBA"/>
</dbReference>
<dbReference type="GO" id="GO:0009085">
    <property type="term" value="P:lysine biosynthetic process"/>
    <property type="evidence" value="ECO:0007669"/>
    <property type="project" value="UniProtKB-KW"/>
</dbReference>
<dbReference type="PANTHER" id="PTHR11014">
    <property type="entry name" value="PEPTIDASE M20 FAMILY MEMBER"/>
    <property type="match status" value="1"/>
</dbReference>
<keyword evidence="4" id="KW-0457">Lysine biosynthesis</keyword>
<feature type="binding site" evidence="5">
    <location>
        <position position="160"/>
    </location>
    <ligand>
        <name>Mn(2+)</name>
        <dbReference type="ChEBI" id="CHEBI:29035"/>
        <label>2</label>
    </ligand>
</feature>
<dbReference type="SUPFAM" id="SSF53187">
    <property type="entry name" value="Zn-dependent exopeptidases"/>
    <property type="match status" value="1"/>
</dbReference>
<dbReference type="RefSeq" id="WP_080519243.1">
    <property type="nucleotide sequence ID" value="NZ_MPLS01000010.1"/>
</dbReference>
<evidence type="ECO:0000256" key="4">
    <source>
        <dbReference type="ARBA" id="ARBA00023154"/>
    </source>
</evidence>
<gene>
    <name evidence="7" type="ORF">BMR96_04050</name>
</gene>
<dbReference type="SUPFAM" id="SSF55031">
    <property type="entry name" value="Bacterial exopeptidase dimerisation domain"/>
    <property type="match status" value="1"/>
</dbReference>
<evidence type="ECO:0000313" key="8">
    <source>
        <dbReference type="Proteomes" id="UP000192288"/>
    </source>
</evidence>